<dbReference type="Pfam" id="PF06969">
    <property type="entry name" value="HemN_C"/>
    <property type="match status" value="1"/>
</dbReference>
<evidence type="ECO:0000256" key="14">
    <source>
        <dbReference type="ARBA" id="ARBA00048321"/>
    </source>
</evidence>
<keyword evidence="12 15" id="KW-0627">Porphyrin biosynthesis</keyword>
<dbReference type="RefSeq" id="WP_017052126.1">
    <property type="nucleotide sequence ID" value="NZ_AJYW02000149.1"/>
</dbReference>
<dbReference type="PANTHER" id="PTHR13932:SF6">
    <property type="entry name" value="OXYGEN-INDEPENDENT COPROPORPHYRINOGEN III OXIDASE"/>
    <property type="match status" value="1"/>
</dbReference>
<dbReference type="FunFam" id="1.10.10.920:FF:000001">
    <property type="entry name" value="Coproporphyrinogen-III oxidase"/>
    <property type="match status" value="1"/>
</dbReference>
<feature type="binding site" evidence="16">
    <location>
        <position position="215"/>
    </location>
    <ligand>
        <name>S-adenosyl-L-methionine</name>
        <dbReference type="ChEBI" id="CHEBI:59789"/>
        <label>2</label>
    </ligand>
</feature>
<evidence type="ECO:0000256" key="9">
    <source>
        <dbReference type="ARBA" id="ARBA00023002"/>
    </source>
</evidence>
<dbReference type="Gene3D" id="3.80.30.20">
    <property type="entry name" value="tm_1862 like domain"/>
    <property type="match status" value="1"/>
</dbReference>
<dbReference type="SFLD" id="SFLDG01082">
    <property type="entry name" value="B12-binding_domain_containing"/>
    <property type="match status" value="1"/>
</dbReference>
<name>A0A1E5CXQ0_9VIBR</name>
<dbReference type="GO" id="GO:0005737">
    <property type="term" value="C:cytoplasm"/>
    <property type="evidence" value="ECO:0007669"/>
    <property type="project" value="UniProtKB-SubCell"/>
</dbReference>
<keyword evidence="8 15" id="KW-0479">Metal-binding</keyword>
<feature type="binding site" evidence="16">
    <location>
        <position position="249"/>
    </location>
    <ligand>
        <name>S-adenosyl-L-methionine</name>
        <dbReference type="ChEBI" id="CHEBI:59789"/>
        <label>2</label>
    </ligand>
</feature>
<dbReference type="EMBL" id="AJYW02000149">
    <property type="protein sequence ID" value="OEE75575.1"/>
    <property type="molecule type" value="Genomic_DNA"/>
</dbReference>
<dbReference type="InterPro" id="IPR058240">
    <property type="entry name" value="rSAM_sf"/>
</dbReference>
<evidence type="ECO:0000313" key="20">
    <source>
        <dbReference type="Proteomes" id="UP000094165"/>
    </source>
</evidence>
<feature type="binding site" evidence="17">
    <location>
        <position position="75"/>
    </location>
    <ligand>
        <name>[4Fe-4S] cluster</name>
        <dbReference type="ChEBI" id="CHEBI:49883"/>
        <note>4Fe-4S-S-AdoMet</note>
    </ligand>
</feature>
<evidence type="ECO:0000256" key="13">
    <source>
        <dbReference type="ARBA" id="ARBA00024295"/>
    </source>
</evidence>
<dbReference type="GO" id="GO:0004109">
    <property type="term" value="F:coproporphyrinogen oxidase activity"/>
    <property type="evidence" value="ECO:0007669"/>
    <property type="project" value="InterPro"/>
</dbReference>
<evidence type="ECO:0000256" key="4">
    <source>
        <dbReference type="ARBA" id="ARBA00011245"/>
    </source>
</evidence>
<dbReference type="GO" id="GO:0046872">
    <property type="term" value="F:metal ion binding"/>
    <property type="evidence" value="ECO:0007669"/>
    <property type="project" value="UniProtKB-KW"/>
</dbReference>
<keyword evidence="6 15" id="KW-0963">Cytoplasm</keyword>
<keyword evidence="9 15" id="KW-0560">Oxidoreductase</keyword>
<dbReference type="InterPro" id="IPR034505">
    <property type="entry name" value="Coproporphyrinogen-III_oxidase"/>
</dbReference>
<protein>
    <recommendedName>
        <fullName evidence="15">Coproporphyrinogen-III oxidase</fullName>
        <ecNumber evidence="15">1.3.98.3</ecNumber>
    </recommendedName>
</protein>
<dbReference type="PANTHER" id="PTHR13932">
    <property type="entry name" value="COPROPORPHYRINIGEN III OXIDASE"/>
    <property type="match status" value="1"/>
</dbReference>
<dbReference type="Pfam" id="PF04055">
    <property type="entry name" value="Radical_SAM"/>
    <property type="match status" value="1"/>
</dbReference>
<dbReference type="InterPro" id="IPR007197">
    <property type="entry name" value="rSAM"/>
</dbReference>
<comment type="function">
    <text evidence="13">Involved in the heme biosynthesis. Catalyzes the anaerobic oxidative decarboxylation of propionate groups of rings A and B of coproporphyrinogen III to yield the vinyl groups in protoporphyrinogen IX.</text>
</comment>
<evidence type="ECO:0000256" key="3">
    <source>
        <dbReference type="ARBA" id="ARBA00005493"/>
    </source>
</evidence>
<feature type="binding site" evidence="16">
    <location>
        <position position="118"/>
    </location>
    <ligand>
        <name>S-adenosyl-L-methionine</name>
        <dbReference type="ChEBI" id="CHEBI:59789"/>
        <label>1</label>
    </ligand>
</feature>
<dbReference type="SFLD" id="SFLDF00277">
    <property type="entry name" value="oxygen-independent_coproporphy"/>
    <property type="match status" value="1"/>
</dbReference>
<organism evidence="19 20">
    <name type="scientific">Vibrio genomosp. F6 str. FF-238</name>
    <dbReference type="NCBI Taxonomy" id="1191298"/>
    <lineage>
        <taxon>Bacteria</taxon>
        <taxon>Pseudomonadati</taxon>
        <taxon>Pseudomonadota</taxon>
        <taxon>Gammaproteobacteria</taxon>
        <taxon>Vibrionales</taxon>
        <taxon>Vibrionaceae</taxon>
        <taxon>Vibrio</taxon>
    </lineage>
</organism>
<gene>
    <name evidence="19" type="ORF">A130_05640</name>
</gene>
<feature type="binding site" evidence="17">
    <location>
        <position position="68"/>
    </location>
    <ligand>
        <name>[4Fe-4S] cluster</name>
        <dbReference type="ChEBI" id="CHEBI:49883"/>
        <note>4Fe-4S-S-AdoMet</note>
    </ligand>
</feature>
<evidence type="ECO:0000256" key="16">
    <source>
        <dbReference type="PIRSR" id="PIRSR000167-1"/>
    </source>
</evidence>
<feature type="binding site" evidence="16">
    <location>
        <begin position="74"/>
        <end position="76"/>
    </location>
    <ligand>
        <name>S-adenosyl-L-methionine</name>
        <dbReference type="ChEBI" id="CHEBI:59789"/>
        <label>2</label>
    </ligand>
</feature>
<keyword evidence="20" id="KW-1185">Reference proteome</keyword>
<dbReference type="Gene3D" id="1.10.10.920">
    <property type="match status" value="1"/>
</dbReference>
<dbReference type="AlphaFoldDB" id="A0A1E5CXQ0"/>
<evidence type="ECO:0000313" key="19">
    <source>
        <dbReference type="EMBL" id="OEE75575.1"/>
    </source>
</evidence>
<dbReference type="SFLD" id="SFLDS00029">
    <property type="entry name" value="Radical_SAM"/>
    <property type="match status" value="1"/>
</dbReference>
<comment type="caution">
    <text evidence="19">The sequence shown here is derived from an EMBL/GenBank/DDBJ whole genome shotgun (WGS) entry which is preliminary data.</text>
</comment>
<evidence type="ECO:0000256" key="6">
    <source>
        <dbReference type="ARBA" id="ARBA00022490"/>
    </source>
</evidence>
<dbReference type="SUPFAM" id="SSF102114">
    <property type="entry name" value="Radical SAM enzymes"/>
    <property type="match status" value="1"/>
</dbReference>
<evidence type="ECO:0000256" key="2">
    <source>
        <dbReference type="ARBA" id="ARBA00004785"/>
    </source>
</evidence>
<dbReference type="GO" id="GO:0051539">
    <property type="term" value="F:4 iron, 4 sulfur cluster binding"/>
    <property type="evidence" value="ECO:0007669"/>
    <property type="project" value="UniProtKB-KW"/>
</dbReference>
<feature type="binding site" evidence="16">
    <location>
        <begin position="119"/>
        <end position="120"/>
    </location>
    <ligand>
        <name>S-adenosyl-L-methionine</name>
        <dbReference type="ChEBI" id="CHEBI:59789"/>
        <label>2</label>
    </ligand>
</feature>
<keyword evidence="10 15" id="KW-0408">Iron</keyword>
<evidence type="ECO:0000256" key="1">
    <source>
        <dbReference type="ARBA" id="ARBA00004496"/>
    </source>
</evidence>
<feature type="binding site" evidence="16">
    <location>
        <position position="190"/>
    </location>
    <ligand>
        <name>S-adenosyl-L-methionine</name>
        <dbReference type="ChEBI" id="CHEBI:59789"/>
        <label>2</label>
    </ligand>
</feature>
<dbReference type="Proteomes" id="UP000094165">
    <property type="component" value="Unassembled WGS sequence"/>
</dbReference>
<dbReference type="GO" id="GO:0006782">
    <property type="term" value="P:protoporphyrinogen IX biosynthetic process"/>
    <property type="evidence" value="ECO:0007669"/>
    <property type="project" value="UniProtKB-UniPathway"/>
</dbReference>
<sequence length="463" mass="53485">MSSQQIESGQQIVWDQAILDKYNYSGPRYTSYPTALEFHEAFTIADYDMACTQYPERPLSLYVHIPFCHKLCYYCGCNKVITRHSHKADEYLDVIEHEIRLRASLLNERRITQLHFGGGTPTFLTKAQITRLMTILRAEFNFDADAEISIEVDPREIELDVLDHLRSEGFNRLSIGVQDFNKEVQQLVNREQDEEFIIAMVERAKQLGFRSTNLDLIYGLPKQTKESFAETLSQVLDMKPGRLSVFNYAHMPQLFAAQRKIKDEDLPAAEEKMAILQDTIGTLTGAGYQFIGMDHFALPDDELAVAQRQGILHRNFQGYTTQGEADLVGFGVSAISMIGDAYAQNQKELKKYYAQVNELRHALWKGVALDSDDLLRREVIKQLICNFKLDKSMIESEYKVTFNQYFAEDLQLLQTFIDDELVEVDNTEIRVTLRGRLLIRNICMCFDKYLRSRARQQQFSRVI</sequence>
<keyword evidence="11 15" id="KW-0411">Iron-sulfur</keyword>
<feature type="binding site" evidence="16">
    <location>
        <position position="62"/>
    </location>
    <ligand>
        <name>S-adenosyl-L-methionine</name>
        <dbReference type="ChEBI" id="CHEBI:59789"/>
        <label>1</label>
    </ligand>
</feature>
<evidence type="ECO:0000256" key="11">
    <source>
        <dbReference type="ARBA" id="ARBA00023014"/>
    </source>
</evidence>
<comment type="subunit">
    <text evidence="4">Monomer.</text>
</comment>
<evidence type="ECO:0000256" key="5">
    <source>
        <dbReference type="ARBA" id="ARBA00022485"/>
    </source>
</evidence>
<comment type="similarity">
    <text evidence="3 15">Belongs to the anaerobic coproporphyrinogen-III oxidase family.</text>
</comment>
<evidence type="ECO:0000256" key="15">
    <source>
        <dbReference type="PIRNR" id="PIRNR000167"/>
    </source>
</evidence>
<evidence type="ECO:0000256" key="8">
    <source>
        <dbReference type="ARBA" id="ARBA00022723"/>
    </source>
</evidence>
<proteinExistence type="inferred from homology"/>
<dbReference type="EC" id="1.3.98.3" evidence="15"/>
<keyword evidence="7 15" id="KW-0949">S-adenosyl-L-methionine</keyword>
<feature type="binding site" evidence="17">
    <location>
        <position position="72"/>
    </location>
    <ligand>
        <name>[4Fe-4S] cluster</name>
        <dbReference type="ChEBI" id="CHEBI:49883"/>
        <note>4Fe-4S-S-AdoMet</note>
    </ligand>
</feature>
<dbReference type="SMART" id="SM00729">
    <property type="entry name" value="Elp3"/>
    <property type="match status" value="1"/>
</dbReference>
<dbReference type="SFLD" id="SFLDG01065">
    <property type="entry name" value="anaerobic_coproporphyrinogen-I"/>
    <property type="match status" value="1"/>
</dbReference>
<accession>A0A1E5CXQ0</accession>
<dbReference type="InterPro" id="IPR006638">
    <property type="entry name" value="Elp3/MiaA/NifB-like_rSAM"/>
</dbReference>
<reference evidence="19 20" key="1">
    <citation type="journal article" date="2012" name="Science">
        <title>Ecological populations of bacteria act as socially cohesive units of antibiotic production and resistance.</title>
        <authorList>
            <person name="Cordero O.X."/>
            <person name="Wildschutte H."/>
            <person name="Kirkup B."/>
            <person name="Proehl S."/>
            <person name="Ngo L."/>
            <person name="Hussain F."/>
            <person name="Le Roux F."/>
            <person name="Mincer T."/>
            <person name="Polz M.F."/>
        </authorList>
    </citation>
    <scope>NUCLEOTIDE SEQUENCE [LARGE SCALE GENOMIC DNA]</scope>
    <source>
        <strain evidence="19 20">FF-238</strain>
    </source>
</reference>
<evidence type="ECO:0000259" key="18">
    <source>
        <dbReference type="PROSITE" id="PS51918"/>
    </source>
</evidence>
<comment type="subcellular location">
    <subcellularLocation>
        <location evidence="1 15">Cytoplasm</location>
    </subcellularLocation>
</comment>
<keyword evidence="5 15" id="KW-0004">4Fe-4S</keyword>
<dbReference type="InterPro" id="IPR004558">
    <property type="entry name" value="Coprogen_oxidase_HemN"/>
</dbReference>
<feature type="binding site" evidence="16">
    <location>
        <position position="151"/>
    </location>
    <ligand>
        <name>S-adenosyl-L-methionine</name>
        <dbReference type="ChEBI" id="CHEBI:59789"/>
        <label>1</label>
    </ligand>
</feature>
<dbReference type="PIRSF" id="PIRSF000167">
    <property type="entry name" value="HemN"/>
    <property type="match status" value="1"/>
</dbReference>
<feature type="binding site" evidence="16">
    <location>
        <position position="178"/>
    </location>
    <ligand>
        <name>S-adenosyl-L-methionine</name>
        <dbReference type="ChEBI" id="CHEBI:59789"/>
        <label>2</label>
    </ligand>
</feature>
<comment type="catalytic activity">
    <reaction evidence="14 15">
        <text>coproporphyrinogen III + 2 S-adenosyl-L-methionine = protoporphyrinogen IX + 2 5'-deoxyadenosine + 2 L-methionine + 2 CO2</text>
        <dbReference type="Rhea" id="RHEA:15425"/>
        <dbReference type="ChEBI" id="CHEBI:16526"/>
        <dbReference type="ChEBI" id="CHEBI:17319"/>
        <dbReference type="ChEBI" id="CHEBI:57307"/>
        <dbReference type="ChEBI" id="CHEBI:57309"/>
        <dbReference type="ChEBI" id="CHEBI:57844"/>
        <dbReference type="ChEBI" id="CHEBI:59789"/>
        <dbReference type="EC" id="1.3.98.3"/>
    </reaction>
</comment>
<dbReference type="InterPro" id="IPR023404">
    <property type="entry name" value="rSAM_horseshoe"/>
</dbReference>
<evidence type="ECO:0000256" key="12">
    <source>
        <dbReference type="ARBA" id="ARBA00023244"/>
    </source>
</evidence>
<dbReference type="GO" id="GO:0051989">
    <property type="term" value="F:coproporphyrinogen dehydrogenase activity"/>
    <property type="evidence" value="ECO:0007669"/>
    <property type="project" value="UniProtKB-EC"/>
</dbReference>
<comment type="cofactor">
    <cofactor evidence="15 17">
        <name>[4Fe-4S] cluster</name>
        <dbReference type="ChEBI" id="CHEBI:49883"/>
    </cofactor>
    <text evidence="15 17">Binds 1 [4Fe-4S] cluster. The cluster is coordinated with 3 cysteines and an exchangeable S-adenosyl-L-methionine.</text>
</comment>
<dbReference type="UniPathway" id="UPA00251">
    <property type="reaction ID" value="UER00323"/>
</dbReference>
<dbReference type="NCBIfam" id="TIGR00538">
    <property type="entry name" value="hemN"/>
    <property type="match status" value="1"/>
</dbReference>
<evidence type="ECO:0000256" key="10">
    <source>
        <dbReference type="ARBA" id="ARBA00023004"/>
    </source>
</evidence>
<dbReference type="FunFam" id="3.80.30.20:FF:000012">
    <property type="entry name" value="Coproporphyrinogen-III oxidase"/>
    <property type="match status" value="1"/>
</dbReference>
<dbReference type="CDD" id="cd01335">
    <property type="entry name" value="Radical_SAM"/>
    <property type="match status" value="1"/>
</dbReference>
<comment type="pathway">
    <text evidence="2 15">Porphyrin-containing compound metabolism; protoporphyrin-IX biosynthesis; protoporphyrinogen-IX from coproporphyrinogen-III (AdoMet route): step 1/1.</text>
</comment>
<dbReference type="InterPro" id="IPR010723">
    <property type="entry name" value="HemN_C"/>
</dbReference>
<feature type="binding site" evidence="16">
    <location>
        <position position="335"/>
    </location>
    <ligand>
        <name>S-adenosyl-L-methionine</name>
        <dbReference type="ChEBI" id="CHEBI:59789"/>
        <label>1</label>
    </ligand>
</feature>
<feature type="domain" description="Radical SAM core" evidence="18">
    <location>
        <begin position="53"/>
        <end position="286"/>
    </location>
</feature>
<evidence type="ECO:0000256" key="17">
    <source>
        <dbReference type="PIRSR" id="PIRSR000167-2"/>
    </source>
</evidence>
<dbReference type="PROSITE" id="PS51918">
    <property type="entry name" value="RADICAL_SAM"/>
    <property type="match status" value="1"/>
</dbReference>
<evidence type="ECO:0000256" key="7">
    <source>
        <dbReference type="ARBA" id="ARBA00022691"/>
    </source>
</evidence>